<evidence type="ECO:0000313" key="9">
    <source>
        <dbReference type="Proteomes" id="UP001050691"/>
    </source>
</evidence>
<dbReference type="SUPFAM" id="SSF90209">
    <property type="entry name" value="Ran binding protein zinc finger-like"/>
    <property type="match status" value="1"/>
</dbReference>
<dbReference type="PROSITE" id="PS01358">
    <property type="entry name" value="ZF_RANBP2_1"/>
    <property type="match status" value="1"/>
</dbReference>
<evidence type="ECO:0000256" key="3">
    <source>
        <dbReference type="ARBA" id="ARBA00022833"/>
    </source>
</evidence>
<feature type="region of interest" description="Disordered" evidence="5">
    <location>
        <begin position="166"/>
        <end position="270"/>
    </location>
</feature>
<keyword evidence="1" id="KW-0479">Metal-binding</keyword>
<feature type="compositionally biased region" description="Basic and acidic residues" evidence="5">
    <location>
        <begin position="196"/>
        <end position="220"/>
    </location>
</feature>
<accession>A0AAV5A420</accession>
<evidence type="ECO:0000259" key="6">
    <source>
        <dbReference type="PROSITE" id="PS50199"/>
    </source>
</evidence>
<dbReference type="EMBL" id="BPWL01000003">
    <property type="protein sequence ID" value="GJJ08208.1"/>
    <property type="molecule type" value="Genomic_DNA"/>
</dbReference>
<name>A0AAV5A420_9AGAM</name>
<dbReference type="PANTHER" id="PTHR46622:SF1">
    <property type="entry name" value="DNA-DEPENDENT METALLOPROTEASE WSS1"/>
    <property type="match status" value="1"/>
</dbReference>
<protein>
    <recommendedName>
        <fullName evidence="10">WLM-domain-containing protein</fullName>
    </recommendedName>
</protein>
<dbReference type="PANTHER" id="PTHR46622">
    <property type="entry name" value="DNA-DEPENDENT METALLOPROTEASE WSS1"/>
    <property type="match status" value="1"/>
</dbReference>
<dbReference type="AlphaFoldDB" id="A0AAV5A420"/>
<dbReference type="GO" id="GO:0006281">
    <property type="term" value="P:DNA repair"/>
    <property type="evidence" value="ECO:0007669"/>
    <property type="project" value="TreeGrafter"/>
</dbReference>
<evidence type="ECO:0000256" key="4">
    <source>
        <dbReference type="PROSITE-ProRule" id="PRU00322"/>
    </source>
</evidence>
<feature type="domain" description="WLM" evidence="7">
    <location>
        <begin position="1"/>
        <end position="198"/>
    </location>
</feature>
<dbReference type="InterPro" id="IPR053000">
    <property type="entry name" value="WSS1-like_metalloprotease"/>
</dbReference>
<comment type="caution">
    <text evidence="8">The sequence shown here is derived from an EMBL/GenBank/DDBJ whole genome shotgun (WGS) entry which is preliminary data.</text>
</comment>
<dbReference type="GO" id="GO:0008270">
    <property type="term" value="F:zinc ion binding"/>
    <property type="evidence" value="ECO:0007669"/>
    <property type="project" value="UniProtKB-KW"/>
</dbReference>
<keyword evidence="3" id="KW-0862">Zinc</keyword>
<reference evidence="8" key="1">
    <citation type="submission" date="2021-10" db="EMBL/GenBank/DDBJ databases">
        <title>De novo Genome Assembly of Clathrus columnatus (Basidiomycota, Fungi) Using Illumina and Nanopore Sequence Data.</title>
        <authorList>
            <person name="Ogiso-Tanaka E."/>
            <person name="Itagaki H."/>
            <person name="Hosoya T."/>
            <person name="Hosaka K."/>
        </authorList>
    </citation>
    <scope>NUCLEOTIDE SEQUENCE</scope>
    <source>
        <strain evidence="8">MO-923</strain>
    </source>
</reference>
<dbReference type="InterPro" id="IPR001876">
    <property type="entry name" value="Znf_RanBP2"/>
</dbReference>
<dbReference type="Proteomes" id="UP001050691">
    <property type="component" value="Unassembled WGS sequence"/>
</dbReference>
<dbReference type="PROSITE" id="PS51397">
    <property type="entry name" value="WLM"/>
    <property type="match status" value="1"/>
</dbReference>
<evidence type="ECO:0000256" key="2">
    <source>
        <dbReference type="ARBA" id="ARBA00022771"/>
    </source>
</evidence>
<keyword evidence="2 4" id="KW-0863">Zinc-finger</keyword>
<evidence type="ECO:0000256" key="5">
    <source>
        <dbReference type="SAM" id="MobiDB-lite"/>
    </source>
</evidence>
<gene>
    <name evidence="8" type="ORF">Clacol_002416</name>
</gene>
<dbReference type="InterPro" id="IPR036443">
    <property type="entry name" value="Znf_RanBP2_sf"/>
</dbReference>
<dbReference type="Gene3D" id="2.30.30.380">
    <property type="entry name" value="Zn-finger domain of Sec23/24"/>
    <property type="match status" value="1"/>
</dbReference>
<dbReference type="PROSITE" id="PS50199">
    <property type="entry name" value="ZF_RANBP2_2"/>
    <property type="match status" value="1"/>
</dbReference>
<evidence type="ECO:0000313" key="8">
    <source>
        <dbReference type="EMBL" id="GJJ08208.1"/>
    </source>
</evidence>
<dbReference type="Pfam" id="PF08325">
    <property type="entry name" value="WLM"/>
    <property type="match status" value="1"/>
</dbReference>
<dbReference type="GO" id="GO:0005634">
    <property type="term" value="C:nucleus"/>
    <property type="evidence" value="ECO:0007669"/>
    <property type="project" value="TreeGrafter"/>
</dbReference>
<feature type="domain" description="RanBP2-type" evidence="6">
    <location>
        <begin position="281"/>
        <end position="310"/>
    </location>
</feature>
<proteinExistence type="predicted"/>
<keyword evidence="9" id="KW-1185">Reference proteome</keyword>
<feature type="compositionally biased region" description="Low complexity" evidence="5">
    <location>
        <begin position="186"/>
        <end position="195"/>
    </location>
</feature>
<evidence type="ECO:0008006" key="10">
    <source>
        <dbReference type="Google" id="ProtNLM"/>
    </source>
</evidence>
<dbReference type="GO" id="GO:0008237">
    <property type="term" value="F:metallopeptidase activity"/>
    <property type="evidence" value="ECO:0007669"/>
    <property type="project" value="TreeGrafter"/>
</dbReference>
<dbReference type="InterPro" id="IPR013536">
    <property type="entry name" value="WLM_dom"/>
</dbReference>
<evidence type="ECO:0000256" key="1">
    <source>
        <dbReference type="ARBA" id="ARBA00022723"/>
    </source>
</evidence>
<evidence type="ECO:0000259" key="7">
    <source>
        <dbReference type="PROSITE" id="PS51397"/>
    </source>
</evidence>
<sequence length="343" mass="38156">MSATTFVKSFTYLKGKPKSDQALPLLQRLASLVKPIMRKYNWSLPVLAEFFPRNDNLLDVNRGQKILIRLRPARSPDTFYDEEDLIGTMLHELTHNVHGPHDSKFYEFLSKLEQEYDDLKRSGYAGEGFFSEGKRVGAGVSHNVPMHAARQKALEAAEKRRRTAAILGGSGERLGGKSASSTKSLRQLAAEANQAAERRAQDEKTCGTTHQEDNEKEISRAAENSATEIIDVDKILTPSTSQIKKRPRSPSPASINHLSKRSLPKQSRLAGPSGIVKASLESDTWACRTCTLINEPLALQCSVCSSTRPQDLNPTWICLNCGEDGTEQQFWTCRQCGELRIEV</sequence>
<organism evidence="8 9">
    <name type="scientific">Clathrus columnatus</name>
    <dbReference type="NCBI Taxonomy" id="1419009"/>
    <lineage>
        <taxon>Eukaryota</taxon>
        <taxon>Fungi</taxon>
        <taxon>Dikarya</taxon>
        <taxon>Basidiomycota</taxon>
        <taxon>Agaricomycotina</taxon>
        <taxon>Agaricomycetes</taxon>
        <taxon>Phallomycetidae</taxon>
        <taxon>Phallales</taxon>
        <taxon>Clathraceae</taxon>
        <taxon>Clathrus</taxon>
    </lineage>
</organism>